<dbReference type="GO" id="GO:0006400">
    <property type="term" value="P:tRNA modification"/>
    <property type="evidence" value="ECO:0007669"/>
    <property type="project" value="TreeGrafter"/>
</dbReference>
<comment type="caution">
    <text evidence="14">The sequence shown here is derived from an EMBL/GenBank/DDBJ whole genome shotgun (WGS) entry which is preliminary data.</text>
</comment>
<organism evidence="14 15">
    <name type="scientific">Absicoccus porci</name>
    <dbReference type="NCBI Taxonomy" id="2486576"/>
    <lineage>
        <taxon>Bacteria</taxon>
        <taxon>Bacillati</taxon>
        <taxon>Bacillota</taxon>
        <taxon>Erysipelotrichia</taxon>
        <taxon>Erysipelotrichales</taxon>
        <taxon>Erysipelotrichaceae</taxon>
        <taxon>Absicoccus</taxon>
    </lineage>
</organism>
<dbReference type="RefSeq" id="WP_128520482.1">
    <property type="nucleotide sequence ID" value="NZ_JALFCT010000010.1"/>
</dbReference>
<keyword evidence="7 10" id="KW-0067">ATP-binding</keyword>
<comment type="subunit">
    <text evidence="10">Monomer.</text>
</comment>
<sequence>MDKVLAIVGPTGIGKTKLSIQCAKRWHGQVISADSMQVYQKMDIGTAKVTPKEQQGIPHYLVDAQSYDQPYNVKIFQDKCRQAIANIKQAHCLPIICGGTGLYLKAALYDYVFEEEQDDPVYTKYLHTLTNEELVQQLKQVDPKSLEKIHPHNRKRLIRALQICHSGETKSSREAKQEHVPLYDVYFLGLDMDREQLHQRIDQRVDQMFDAGLVKEVTTLFSDPKTWEYTSFQGIGYKEFRAYFQKEMTLDQVKEKIKTDSRRYAKRQYTWFKHQMDVHWFQPDDPKIIPHVEAWLQEGK</sequence>
<dbReference type="GO" id="GO:0005524">
    <property type="term" value="F:ATP binding"/>
    <property type="evidence" value="ECO:0007669"/>
    <property type="project" value="UniProtKB-UniRule"/>
</dbReference>
<dbReference type="HAMAP" id="MF_00185">
    <property type="entry name" value="IPP_trans"/>
    <property type="match status" value="1"/>
</dbReference>
<evidence type="ECO:0000256" key="3">
    <source>
        <dbReference type="ARBA" id="ARBA00005842"/>
    </source>
</evidence>
<feature type="binding site" evidence="10">
    <location>
        <begin position="11"/>
        <end position="16"/>
    </location>
    <ligand>
        <name>substrate</name>
    </ligand>
</feature>
<dbReference type="InterPro" id="IPR039657">
    <property type="entry name" value="Dimethylallyltransferase"/>
</dbReference>
<evidence type="ECO:0000256" key="5">
    <source>
        <dbReference type="ARBA" id="ARBA00022694"/>
    </source>
</evidence>
<gene>
    <name evidence="10 14" type="primary">miaA</name>
    <name evidence="14" type="ORF">EDX97_07265</name>
</gene>
<keyword evidence="4 10" id="KW-0808">Transferase</keyword>
<dbReference type="EC" id="2.5.1.75" evidence="10"/>
<keyword evidence="5 10" id="KW-0819">tRNA processing</keyword>
<evidence type="ECO:0000256" key="10">
    <source>
        <dbReference type="HAMAP-Rule" id="MF_00185"/>
    </source>
</evidence>
<protein>
    <recommendedName>
        <fullName evidence="10">tRNA dimethylallyltransferase</fullName>
        <ecNumber evidence="10">2.5.1.75</ecNumber>
    </recommendedName>
    <alternativeName>
        <fullName evidence="10">Dimethylallyl diphosphate:tRNA dimethylallyltransferase</fullName>
        <shortName evidence="10">DMAPP:tRNA dimethylallyltransferase</shortName>
        <shortName evidence="10">DMATase</shortName>
    </alternativeName>
    <alternativeName>
        <fullName evidence="10">Isopentenyl-diphosphate:tRNA isopentenyltransferase</fullName>
        <shortName evidence="10">IPP transferase</shortName>
        <shortName evidence="10">IPPT</shortName>
        <shortName evidence="10">IPTase</shortName>
    </alternativeName>
</protein>
<dbReference type="Proteomes" id="UP000276568">
    <property type="component" value="Unassembled WGS sequence"/>
</dbReference>
<name>A0A3N0I0M9_9FIRM</name>
<dbReference type="OrthoDB" id="9776390at2"/>
<dbReference type="AlphaFoldDB" id="A0A3N0I0M9"/>
<evidence type="ECO:0000256" key="8">
    <source>
        <dbReference type="ARBA" id="ARBA00022842"/>
    </source>
</evidence>
<dbReference type="PANTHER" id="PTHR11088:SF60">
    <property type="entry name" value="TRNA DIMETHYLALLYLTRANSFERASE"/>
    <property type="match status" value="1"/>
</dbReference>
<dbReference type="Gene3D" id="3.40.50.300">
    <property type="entry name" value="P-loop containing nucleotide triphosphate hydrolases"/>
    <property type="match status" value="1"/>
</dbReference>
<evidence type="ECO:0000256" key="1">
    <source>
        <dbReference type="ARBA" id="ARBA00001946"/>
    </source>
</evidence>
<dbReference type="PANTHER" id="PTHR11088">
    <property type="entry name" value="TRNA DIMETHYLALLYLTRANSFERASE"/>
    <property type="match status" value="1"/>
</dbReference>
<evidence type="ECO:0000256" key="7">
    <source>
        <dbReference type="ARBA" id="ARBA00022840"/>
    </source>
</evidence>
<evidence type="ECO:0000256" key="13">
    <source>
        <dbReference type="RuleBase" id="RU003785"/>
    </source>
</evidence>
<feature type="region of interest" description="Interaction with substrate tRNA" evidence="10">
    <location>
        <begin position="34"/>
        <end position="37"/>
    </location>
</feature>
<reference evidence="14 15" key="1">
    <citation type="submission" date="2018-11" db="EMBL/GenBank/DDBJ databases">
        <title>Clostridium sp. nov., a member of the family Erysipelotrichaceae isolated from pig faeces.</title>
        <authorList>
            <person name="Chang Y.-H."/>
        </authorList>
    </citation>
    <scope>NUCLEOTIDE SEQUENCE [LARGE SCALE GENOMIC DNA]</scope>
    <source>
        <strain evidence="14 15">YH-panp20</strain>
    </source>
</reference>
<evidence type="ECO:0000313" key="15">
    <source>
        <dbReference type="Proteomes" id="UP000276568"/>
    </source>
</evidence>
<dbReference type="Gene3D" id="1.10.20.140">
    <property type="match status" value="1"/>
</dbReference>
<evidence type="ECO:0000256" key="9">
    <source>
        <dbReference type="ARBA" id="ARBA00049563"/>
    </source>
</evidence>
<feature type="binding site" evidence="10">
    <location>
        <begin position="9"/>
        <end position="16"/>
    </location>
    <ligand>
        <name>ATP</name>
        <dbReference type="ChEBI" id="CHEBI:30616"/>
    </ligand>
</feature>
<dbReference type="SUPFAM" id="SSF52540">
    <property type="entry name" value="P-loop containing nucleoside triphosphate hydrolases"/>
    <property type="match status" value="2"/>
</dbReference>
<dbReference type="InterPro" id="IPR018022">
    <property type="entry name" value="IPT"/>
</dbReference>
<dbReference type="Pfam" id="PF01715">
    <property type="entry name" value="IPPT"/>
    <property type="match status" value="1"/>
</dbReference>
<comment type="catalytic activity">
    <reaction evidence="9 10 11">
        <text>adenosine(37) in tRNA + dimethylallyl diphosphate = N(6)-dimethylallyladenosine(37) in tRNA + diphosphate</text>
        <dbReference type="Rhea" id="RHEA:26482"/>
        <dbReference type="Rhea" id="RHEA-COMP:10162"/>
        <dbReference type="Rhea" id="RHEA-COMP:10375"/>
        <dbReference type="ChEBI" id="CHEBI:33019"/>
        <dbReference type="ChEBI" id="CHEBI:57623"/>
        <dbReference type="ChEBI" id="CHEBI:74411"/>
        <dbReference type="ChEBI" id="CHEBI:74415"/>
        <dbReference type="EC" id="2.5.1.75"/>
    </reaction>
</comment>
<comment type="similarity">
    <text evidence="3 10 13">Belongs to the IPP transferase family.</text>
</comment>
<evidence type="ECO:0000256" key="12">
    <source>
        <dbReference type="RuleBase" id="RU003784"/>
    </source>
</evidence>
<keyword evidence="6 10" id="KW-0547">Nucleotide-binding</keyword>
<comment type="cofactor">
    <cofactor evidence="1 10">
        <name>Mg(2+)</name>
        <dbReference type="ChEBI" id="CHEBI:18420"/>
    </cofactor>
</comment>
<comment type="caution">
    <text evidence="10">Lacks conserved residue(s) required for the propagation of feature annotation.</text>
</comment>
<proteinExistence type="inferred from homology"/>
<dbReference type="GO" id="GO:0052381">
    <property type="term" value="F:tRNA dimethylallyltransferase activity"/>
    <property type="evidence" value="ECO:0007669"/>
    <property type="project" value="UniProtKB-UniRule"/>
</dbReference>
<dbReference type="EMBL" id="RJQC01000002">
    <property type="protein sequence ID" value="RNM30573.1"/>
    <property type="molecule type" value="Genomic_DNA"/>
</dbReference>
<comment type="function">
    <text evidence="2 10 12">Catalyzes the transfer of a dimethylallyl group onto the adenine at position 37 in tRNAs that read codons beginning with uridine, leading to the formation of N6-(dimethylallyl)adenosine (i(6)A).</text>
</comment>
<accession>A0A3N0I0M9</accession>
<evidence type="ECO:0000256" key="11">
    <source>
        <dbReference type="RuleBase" id="RU003783"/>
    </source>
</evidence>
<feature type="site" description="Interaction with substrate tRNA" evidence="10">
    <location>
        <position position="100"/>
    </location>
</feature>
<evidence type="ECO:0000256" key="4">
    <source>
        <dbReference type="ARBA" id="ARBA00022679"/>
    </source>
</evidence>
<keyword evidence="8 10" id="KW-0460">Magnesium</keyword>
<evidence type="ECO:0000256" key="6">
    <source>
        <dbReference type="ARBA" id="ARBA00022741"/>
    </source>
</evidence>
<dbReference type="NCBIfam" id="TIGR00174">
    <property type="entry name" value="miaA"/>
    <property type="match status" value="1"/>
</dbReference>
<dbReference type="InterPro" id="IPR027417">
    <property type="entry name" value="P-loop_NTPase"/>
</dbReference>
<keyword evidence="15" id="KW-1185">Reference proteome</keyword>
<evidence type="ECO:0000256" key="2">
    <source>
        <dbReference type="ARBA" id="ARBA00003213"/>
    </source>
</evidence>
<evidence type="ECO:0000313" key="14">
    <source>
        <dbReference type="EMBL" id="RNM30573.1"/>
    </source>
</evidence>